<dbReference type="PANTHER" id="PTHR30246">
    <property type="entry name" value="2-KETO-3-DEOXY-6-PHOSPHOGLUCONATE ALDOLASE"/>
    <property type="match status" value="1"/>
</dbReference>
<dbReference type="Gene3D" id="3.20.20.70">
    <property type="entry name" value="Aldolase class I"/>
    <property type="match status" value="1"/>
</dbReference>
<dbReference type="Proteomes" id="UP001500851">
    <property type="component" value="Unassembled WGS sequence"/>
</dbReference>
<keyword evidence="5" id="KW-0119">Carbohydrate metabolism</keyword>
<evidence type="ECO:0000313" key="7">
    <source>
        <dbReference type="Proteomes" id="UP001500851"/>
    </source>
</evidence>
<comment type="caution">
    <text evidence="6">The sequence shown here is derived from an EMBL/GenBank/DDBJ whole genome shotgun (WGS) entry which is preliminary data.</text>
</comment>
<gene>
    <name evidence="6" type="ORF">GCM10009768_02020</name>
</gene>
<keyword evidence="4" id="KW-0456">Lyase</keyword>
<protein>
    <submittedName>
        <fullName evidence="6">Bifunctional 2-keto-4-hydroxyglutarate aldolase/2-keto-3-deoxy-6-phosphogluconate aldolase</fullName>
    </submittedName>
</protein>
<keyword evidence="7" id="KW-1185">Reference proteome</keyword>
<dbReference type="Pfam" id="PF01081">
    <property type="entry name" value="Aldolase"/>
    <property type="match status" value="1"/>
</dbReference>
<dbReference type="PANTHER" id="PTHR30246:SF1">
    <property type="entry name" value="2-DEHYDRO-3-DEOXY-6-PHOSPHOGALACTONATE ALDOLASE-RELATED"/>
    <property type="match status" value="1"/>
</dbReference>
<dbReference type="NCBIfam" id="TIGR01182">
    <property type="entry name" value="eda"/>
    <property type="match status" value="1"/>
</dbReference>
<comment type="similarity">
    <text evidence="2">Belongs to the KHG/KDPG aldolase family.</text>
</comment>
<sequence>MSAGIGEAGLGVGGAGAASTLGRLADAGTIAVLRASSPGRAIAAGHVLIDAGVRAIEVTFTVPDAHEVIAEFVRAGIPGLLVGAGTLTRPGQVEQALAGGASFLVAPGFDPEVAAASVGSGRCTMLGAFTPSEVQRVLASGADAVKFFPGGLAGPTGIRALSGPFPEARFVPTGGVTAENVGEWFAAGALAVGAGSELAPERAVEAGDLETIRERATRFLAAVRAARAARG</sequence>
<evidence type="ECO:0000256" key="5">
    <source>
        <dbReference type="ARBA" id="ARBA00023277"/>
    </source>
</evidence>
<accession>A0ABN2L769</accession>
<evidence type="ECO:0000256" key="1">
    <source>
        <dbReference type="ARBA" id="ARBA00004761"/>
    </source>
</evidence>
<comment type="subunit">
    <text evidence="3">Homotrimer.</text>
</comment>
<evidence type="ECO:0000313" key="6">
    <source>
        <dbReference type="EMBL" id="GAA1777122.1"/>
    </source>
</evidence>
<dbReference type="InterPro" id="IPR000887">
    <property type="entry name" value="Aldlse_KDPG_KHG"/>
</dbReference>
<dbReference type="CDD" id="cd00452">
    <property type="entry name" value="KDPG_aldolase"/>
    <property type="match status" value="1"/>
</dbReference>
<evidence type="ECO:0000256" key="2">
    <source>
        <dbReference type="ARBA" id="ARBA00006906"/>
    </source>
</evidence>
<dbReference type="EMBL" id="BAAAOB010000001">
    <property type="protein sequence ID" value="GAA1777122.1"/>
    <property type="molecule type" value="Genomic_DNA"/>
</dbReference>
<reference evidence="6 7" key="1">
    <citation type="journal article" date="2019" name="Int. J. Syst. Evol. Microbiol.">
        <title>The Global Catalogue of Microorganisms (GCM) 10K type strain sequencing project: providing services to taxonomists for standard genome sequencing and annotation.</title>
        <authorList>
            <consortium name="The Broad Institute Genomics Platform"/>
            <consortium name="The Broad Institute Genome Sequencing Center for Infectious Disease"/>
            <person name="Wu L."/>
            <person name="Ma J."/>
        </authorList>
    </citation>
    <scope>NUCLEOTIDE SEQUENCE [LARGE SCALE GENOMIC DNA]</scope>
    <source>
        <strain evidence="6 7">JCM 14736</strain>
    </source>
</reference>
<organism evidence="6 7">
    <name type="scientific">Leucobacter iarius</name>
    <dbReference type="NCBI Taxonomy" id="333963"/>
    <lineage>
        <taxon>Bacteria</taxon>
        <taxon>Bacillati</taxon>
        <taxon>Actinomycetota</taxon>
        <taxon>Actinomycetes</taxon>
        <taxon>Micrococcales</taxon>
        <taxon>Microbacteriaceae</taxon>
        <taxon>Leucobacter</taxon>
    </lineage>
</organism>
<dbReference type="RefSeq" id="WP_344028171.1">
    <property type="nucleotide sequence ID" value="NZ_BAAAOB010000001.1"/>
</dbReference>
<evidence type="ECO:0000256" key="4">
    <source>
        <dbReference type="ARBA" id="ARBA00023239"/>
    </source>
</evidence>
<dbReference type="SUPFAM" id="SSF51569">
    <property type="entry name" value="Aldolase"/>
    <property type="match status" value="1"/>
</dbReference>
<name>A0ABN2L769_9MICO</name>
<comment type="pathway">
    <text evidence="1">Carbohydrate acid metabolism.</text>
</comment>
<evidence type="ECO:0000256" key="3">
    <source>
        <dbReference type="ARBA" id="ARBA00011233"/>
    </source>
</evidence>
<dbReference type="InterPro" id="IPR013785">
    <property type="entry name" value="Aldolase_TIM"/>
</dbReference>
<proteinExistence type="inferred from homology"/>